<accession>A0A498J367</accession>
<evidence type="ECO:0000313" key="2">
    <source>
        <dbReference type="Proteomes" id="UP000290289"/>
    </source>
</evidence>
<comment type="caution">
    <text evidence="1">The sequence shown here is derived from an EMBL/GenBank/DDBJ whole genome shotgun (WGS) entry which is preliminary data.</text>
</comment>
<organism evidence="1 2">
    <name type="scientific">Malus domestica</name>
    <name type="common">Apple</name>
    <name type="synonym">Pyrus malus</name>
    <dbReference type="NCBI Taxonomy" id="3750"/>
    <lineage>
        <taxon>Eukaryota</taxon>
        <taxon>Viridiplantae</taxon>
        <taxon>Streptophyta</taxon>
        <taxon>Embryophyta</taxon>
        <taxon>Tracheophyta</taxon>
        <taxon>Spermatophyta</taxon>
        <taxon>Magnoliopsida</taxon>
        <taxon>eudicotyledons</taxon>
        <taxon>Gunneridae</taxon>
        <taxon>Pentapetalae</taxon>
        <taxon>rosids</taxon>
        <taxon>fabids</taxon>
        <taxon>Rosales</taxon>
        <taxon>Rosaceae</taxon>
        <taxon>Amygdaloideae</taxon>
        <taxon>Maleae</taxon>
        <taxon>Malus</taxon>
    </lineage>
</organism>
<dbReference type="Proteomes" id="UP000290289">
    <property type="component" value="Chromosome 10"/>
</dbReference>
<dbReference type="EMBL" id="RDQH01000336">
    <property type="protein sequence ID" value="RXH88293.1"/>
    <property type="molecule type" value="Genomic_DNA"/>
</dbReference>
<gene>
    <name evidence="1" type="ORF">DVH24_042364</name>
</gene>
<dbReference type="PROSITE" id="PS51257">
    <property type="entry name" value="PROKAR_LIPOPROTEIN"/>
    <property type="match status" value="1"/>
</dbReference>
<evidence type="ECO:0000313" key="1">
    <source>
        <dbReference type="EMBL" id="RXH88293.1"/>
    </source>
</evidence>
<name>A0A498J367_MALDO</name>
<proteinExistence type="predicted"/>
<sequence length="72" mass="8263">MVPTRSYGGQLHYFYFDKTRPCQVAMTFGSACANITLKRQLPILPISIFNCLTFTRVLKPWLITFATKNDLC</sequence>
<dbReference type="AlphaFoldDB" id="A0A498J367"/>
<protein>
    <submittedName>
        <fullName evidence="1">Uncharacterized protein</fullName>
    </submittedName>
</protein>
<reference evidence="1 2" key="1">
    <citation type="submission" date="2018-10" db="EMBL/GenBank/DDBJ databases">
        <title>A high-quality apple genome assembly.</title>
        <authorList>
            <person name="Hu J."/>
        </authorList>
    </citation>
    <scope>NUCLEOTIDE SEQUENCE [LARGE SCALE GENOMIC DNA]</scope>
    <source>
        <strain evidence="2">cv. HFTH1</strain>
        <tissue evidence="1">Young leaf</tissue>
    </source>
</reference>
<keyword evidence="2" id="KW-1185">Reference proteome</keyword>